<gene>
    <name evidence="2" type="ORF">GCM10025780_14140</name>
</gene>
<accession>A0ABP8VSI7</accession>
<evidence type="ECO:0000256" key="1">
    <source>
        <dbReference type="SAM" id="Phobius"/>
    </source>
</evidence>
<reference evidence="3" key="1">
    <citation type="journal article" date="2019" name="Int. J. Syst. Evol. Microbiol.">
        <title>The Global Catalogue of Microorganisms (GCM) 10K type strain sequencing project: providing services to taxonomists for standard genome sequencing and annotation.</title>
        <authorList>
            <consortium name="The Broad Institute Genomics Platform"/>
            <consortium name="The Broad Institute Genome Sequencing Center for Infectious Disease"/>
            <person name="Wu L."/>
            <person name="Ma J."/>
        </authorList>
    </citation>
    <scope>NUCLEOTIDE SEQUENCE [LARGE SCALE GENOMIC DNA]</scope>
    <source>
        <strain evidence="3">JCM 18956</strain>
    </source>
</reference>
<dbReference type="RefSeq" id="WP_345374803.1">
    <property type="nucleotide sequence ID" value="NZ_BAABLM010000002.1"/>
</dbReference>
<keyword evidence="3" id="KW-1185">Reference proteome</keyword>
<name>A0ABP8VSI7_9MICO</name>
<evidence type="ECO:0000313" key="3">
    <source>
        <dbReference type="Proteomes" id="UP001501295"/>
    </source>
</evidence>
<evidence type="ECO:0000313" key="2">
    <source>
        <dbReference type="EMBL" id="GAA4671491.1"/>
    </source>
</evidence>
<feature type="transmembrane region" description="Helical" evidence="1">
    <location>
        <begin position="28"/>
        <end position="45"/>
    </location>
</feature>
<organism evidence="2 3">
    <name type="scientific">Frondihabitans cladoniiphilus</name>
    <dbReference type="NCBI Taxonomy" id="715785"/>
    <lineage>
        <taxon>Bacteria</taxon>
        <taxon>Bacillati</taxon>
        <taxon>Actinomycetota</taxon>
        <taxon>Actinomycetes</taxon>
        <taxon>Micrococcales</taxon>
        <taxon>Microbacteriaceae</taxon>
        <taxon>Frondihabitans</taxon>
    </lineage>
</organism>
<protein>
    <recommendedName>
        <fullName evidence="4">DUF3040 family protein</fullName>
    </recommendedName>
</protein>
<keyword evidence="1" id="KW-0812">Transmembrane</keyword>
<evidence type="ECO:0008006" key="4">
    <source>
        <dbReference type="Google" id="ProtNLM"/>
    </source>
</evidence>
<dbReference type="EMBL" id="BAABLM010000002">
    <property type="protein sequence ID" value="GAA4671491.1"/>
    <property type="molecule type" value="Genomic_DNA"/>
</dbReference>
<feature type="transmembrane region" description="Helical" evidence="1">
    <location>
        <begin position="51"/>
        <end position="72"/>
    </location>
</feature>
<dbReference type="Proteomes" id="UP001501295">
    <property type="component" value="Unassembled WGS sequence"/>
</dbReference>
<proteinExistence type="predicted"/>
<comment type="caution">
    <text evidence="2">The sequence shown here is derived from an EMBL/GenBank/DDBJ whole genome shotgun (WGS) entry which is preliminary data.</text>
</comment>
<sequence>MSDPDDDLFEFLERSTPKSWTVRYRTPLSIASAVLAVVFASSLFAGVPFSLYVGAVGLGVVVVWTLVFNWLYRRGH</sequence>
<keyword evidence="1" id="KW-0472">Membrane</keyword>
<keyword evidence="1" id="KW-1133">Transmembrane helix</keyword>